<sequence length="303" mass="33990">MTDDQRPKQATILVIDDDRIALDLIMLTFNATATVLTALNSENGLEIAVNEQPDLILLDPLIQDVDGHEICSQLKSMPETENIPIIILSNSYQVEDELAALDKGAIDFVTKPVEAPILKARVANHLFQKRDRDQLKLMSSIDALTEVANRRRFDEYLLLEWRRAVRSRYPISLLMIDIDYFKSYNDTYGHQKGDECLKAVASEIKQHLRRPSDMVARYGGEEFSVILPETPSYSAFSLAKRIWSGVGNLNIEHTGSARVGHLTISIGAATTIPGENQSISQFIEISDKNLYKSKSEGRNRITG</sequence>
<evidence type="ECO:0000313" key="3">
    <source>
        <dbReference type="EMBL" id="SVC26480.1"/>
    </source>
</evidence>
<dbReference type="SUPFAM" id="SSF55073">
    <property type="entry name" value="Nucleotide cyclase"/>
    <property type="match status" value="1"/>
</dbReference>
<protein>
    <recommendedName>
        <fullName evidence="4">Diguanylate cyclase response regulator</fullName>
    </recommendedName>
</protein>
<feature type="domain" description="GGDEF" evidence="2">
    <location>
        <begin position="169"/>
        <end position="303"/>
    </location>
</feature>
<accession>A0A382KPV0</accession>
<dbReference type="PROSITE" id="PS50887">
    <property type="entry name" value="GGDEF"/>
    <property type="match status" value="1"/>
</dbReference>
<evidence type="ECO:0008006" key="4">
    <source>
        <dbReference type="Google" id="ProtNLM"/>
    </source>
</evidence>
<dbReference type="GO" id="GO:0052621">
    <property type="term" value="F:diguanylate cyclase activity"/>
    <property type="evidence" value="ECO:0007669"/>
    <property type="project" value="TreeGrafter"/>
</dbReference>
<dbReference type="PROSITE" id="PS50110">
    <property type="entry name" value="RESPONSE_REGULATORY"/>
    <property type="match status" value="1"/>
</dbReference>
<dbReference type="Pfam" id="PF00072">
    <property type="entry name" value="Response_reg"/>
    <property type="match status" value="1"/>
</dbReference>
<dbReference type="PANTHER" id="PTHR45138:SF9">
    <property type="entry name" value="DIGUANYLATE CYCLASE DGCM-RELATED"/>
    <property type="match status" value="1"/>
</dbReference>
<dbReference type="SMART" id="SM00448">
    <property type="entry name" value="REC"/>
    <property type="match status" value="1"/>
</dbReference>
<dbReference type="InterPro" id="IPR050469">
    <property type="entry name" value="Diguanylate_Cyclase"/>
</dbReference>
<dbReference type="NCBIfam" id="TIGR00254">
    <property type="entry name" value="GGDEF"/>
    <property type="match status" value="1"/>
</dbReference>
<dbReference type="PANTHER" id="PTHR45138">
    <property type="entry name" value="REGULATORY COMPONENTS OF SENSORY TRANSDUCTION SYSTEM"/>
    <property type="match status" value="1"/>
</dbReference>
<proteinExistence type="predicted"/>
<dbReference type="InterPro" id="IPR000160">
    <property type="entry name" value="GGDEF_dom"/>
</dbReference>
<dbReference type="CDD" id="cd01949">
    <property type="entry name" value="GGDEF"/>
    <property type="match status" value="1"/>
</dbReference>
<dbReference type="InterPro" id="IPR011006">
    <property type="entry name" value="CheY-like_superfamily"/>
</dbReference>
<dbReference type="Pfam" id="PF00990">
    <property type="entry name" value="GGDEF"/>
    <property type="match status" value="1"/>
</dbReference>
<organism evidence="3">
    <name type="scientific">marine metagenome</name>
    <dbReference type="NCBI Taxonomy" id="408172"/>
    <lineage>
        <taxon>unclassified sequences</taxon>
        <taxon>metagenomes</taxon>
        <taxon>ecological metagenomes</taxon>
    </lineage>
</organism>
<dbReference type="GO" id="GO:1902201">
    <property type="term" value="P:negative regulation of bacterial-type flagellum-dependent cell motility"/>
    <property type="evidence" value="ECO:0007669"/>
    <property type="project" value="TreeGrafter"/>
</dbReference>
<gene>
    <name evidence="3" type="ORF">METZ01_LOCUS279334</name>
</gene>
<dbReference type="FunFam" id="3.30.70.270:FF:000001">
    <property type="entry name" value="Diguanylate cyclase domain protein"/>
    <property type="match status" value="1"/>
</dbReference>
<dbReference type="InterPro" id="IPR001789">
    <property type="entry name" value="Sig_transdc_resp-reg_receiver"/>
</dbReference>
<dbReference type="GO" id="GO:0043709">
    <property type="term" value="P:cell adhesion involved in single-species biofilm formation"/>
    <property type="evidence" value="ECO:0007669"/>
    <property type="project" value="TreeGrafter"/>
</dbReference>
<feature type="domain" description="Response regulatory" evidence="1">
    <location>
        <begin position="11"/>
        <end position="126"/>
    </location>
</feature>
<dbReference type="AlphaFoldDB" id="A0A382KPV0"/>
<dbReference type="Gene3D" id="3.40.50.2300">
    <property type="match status" value="1"/>
</dbReference>
<dbReference type="EMBL" id="UINC01082059">
    <property type="protein sequence ID" value="SVC26480.1"/>
    <property type="molecule type" value="Genomic_DNA"/>
</dbReference>
<dbReference type="GO" id="GO:0005886">
    <property type="term" value="C:plasma membrane"/>
    <property type="evidence" value="ECO:0007669"/>
    <property type="project" value="TreeGrafter"/>
</dbReference>
<dbReference type="SMART" id="SM00267">
    <property type="entry name" value="GGDEF"/>
    <property type="match status" value="1"/>
</dbReference>
<name>A0A382KPV0_9ZZZZ</name>
<evidence type="ECO:0000259" key="1">
    <source>
        <dbReference type="PROSITE" id="PS50110"/>
    </source>
</evidence>
<dbReference type="InterPro" id="IPR043128">
    <property type="entry name" value="Rev_trsase/Diguanyl_cyclase"/>
</dbReference>
<dbReference type="Gene3D" id="3.30.70.270">
    <property type="match status" value="1"/>
</dbReference>
<evidence type="ECO:0000259" key="2">
    <source>
        <dbReference type="PROSITE" id="PS50887"/>
    </source>
</evidence>
<dbReference type="SUPFAM" id="SSF52172">
    <property type="entry name" value="CheY-like"/>
    <property type="match status" value="1"/>
</dbReference>
<dbReference type="InterPro" id="IPR029787">
    <property type="entry name" value="Nucleotide_cyclase"/>
</dbReference>
<dbReference type="GO" id="GO:0000160">
    <property type="term" value="P:phosphorelay signal transduction system"/>
    <property type="evidence" value="ECO:0007669"/>
    <property type="project" value="InterPro"/>
</dbReference>
<reference evidence="3" key="1">
    <citation type="submission" date="2018-05" db="EMBL/GenBank/DDBJ databases">
        <authorList>
            <person name="Lanie J.A."/>
            <person name="Ng W.-L."/>
            <person name="Kazmierczak K.M."/>
            <person name="Andrzejewski T.M."/>
            <person name="Davidsen T.M."/>
            <person name="Wayne K.J."/>
            <person name="Tettelin H."/>
            <person name="Glass J.I."/>
            <person name="Rusch D."/>
            <person name="Podicherti R."/>
            <person name="Tsui H.-C.T."/>
            <person name="Winkler M.E."/>
        </authorList>
    </citation>
    <scope>NUCLEOTIDE SEQUENCE</scope>
</reference>